<keyword evidence="1" id="KW-0040">ANK repeat</keyword>
<protein>
    <submittedName>
        <fullName evidence="2">Uncharacterized protein</fullName>
    </submittedName>
</protein>
<evidence type="ECO:0000256" key="1">
    <source>
        <dbReference type="PROSITE-ProRule" id="PRU00023"/>
    </source>
</evidence>
<gene>
    <name evidence="2" type="ORF">COW36_02615</name>
</gene>
<dbReference type="AlphaFoldDB" id="A0A2M7GA53"/>
<dbReference type="InterPro" id="IPR002110">
    <property type="entry name" value="Ankyrin_rpt"/>
</dbReference>
<dbReference type="Pfam" id="PF13637">
    <property type="entry name" value="Ank_4"/>
    <property type="match status" value="1"/>
</dbReference>
<evidence type="ECO:0000313" key="3">
    <source>
        <dbReference type="Proteomes" id="UP000231019"/>
    </source>
</evidence>
<comment type="caution">
    <text evidence="2">The sequence shown here is derived from an EMBL/GenBank/DDBJ whole genome shotgun (WGS) entry which is preliminary data.</text>
</comment>
<dbReference type="Gene3D" id="1.25.40.20">
    <property type="entry name" value="Ankyrin repeat-containing domain"/>
    <property type="match status" value="1"/>
</dbReference>
<feature type="repeat" description="ANK" evidence="1">
    <location>
        <begin position="42"/>
        <end position="74"/>
    </location>
</feature>
<dbReference type="EMBL" id="PFFQ01000006">
    <property type="protein sequence ID" value="PIW19021.1"/>
    <property type="molecule type" value="Genomic_DNA"/>
</dbReference>
<dbReference type="InterPro" id="IPR036770">
    <property type="entry name" value="Ankyrin_rpt-contain_sf"/>
</dbReference>
<sequence length="161" mass="18953">MKDEMEYKNDFFSFIQAICRHDLEYAVENSHSIPRLSKIVSEDMTLLTMAIEMGDYEMTKLLLENGADINAQCSKGWTALHHAIELAIEQRDQSYDEQGLLRSVDISLIQLLFQYHPNLDIKYYANPSLPGELAIDMVYDWSEFDELVKKERQWQKQNRHF</sequence>
<name>A0A2M7GA53_9BACT</name>
<dbReference type="Proteomes" id="UP000231019">
    <property type="component" value="Unassembled WGS sequence"/>
</dbReference>
<dbReference type="PROSITE" id="PS50088">
    <property type="entry name" value="ANK_REPEAT"/>
    <property type="match status" value="1"/>
</dbReference>
<dbReference type="SMART" id="SM00248">
    <property type="entry name" value="ANK"/>
    <property type="match status" value="2"/>
</dbReference>
<reference evidence="2 3" key="1">
    <citation type="submission" date="2017-09" db="EMBL/GenBank/DDBJ databases">
        <title>Depth-based differentiation of microbial function through sediment-hosted aquifers and enrichment of novel symbionts in the deep terrestrial subsurface.</title>
        <authorList>
            <person name="Probst A.J."/>
            <person name="Ladd B."/>
            <person name="Jarett J.K."/>
            <person name="Geller-Mcgrath D.E."/>
            <person name="Sieber C.M."/>
            <person name="Emerson J.B."/>
            <person name="Anantharaman K."/>
            <person name="Thomas B.C."/>
            <person name="Malmstrom R."/>
            <person name="Stieglmeier M."/>
            <person name="Klingl A."/>
            <person name="Woyke T."/>
            <person name="Ryan C.M."/>
            <person name="Banfield J.F."/>
        </authorList>
    </citation>
    <scope>NUCLEOTIDE SEQUENCE [LARGE SCALE GENOMIC DNA]</scope>
    <source>
        <strain evidence="2">CG17_big_fil_post_rev_8_21_14_2_50_48_46</strain>
    </source>
</reference>
<accession>A0A2M7GA53</accession>
<organism evidence="2 3">
    <name type="scientific">bacterium (Candidatus Blackallbacteria) CG17_big_fil_post_rev_8_21_14_2_50_48_46</name>
    <dbReference type="NCBI Taxonomy" id="2014261"/>
    <lineage>
        <taxon>Bacteria</taxon>
        <taxon>Candidatus Blackallbacteria</taxon>
    </lineage>
</organism>
<dbReference type="SUPFAM" id="SSF48403">
    <property type="entry name" value="Ankyrin repeat"/>
    <property type="match status" value="1"/>
</dbReference>
<dbReference type="PROSITE" id="PS50297">
    <property type="entry name" value="ANK_REP_REGION"/>
    <property type="match status" value="1"/>
</dbReference>
<evidence type="ECO:0000313" key="2">
    <source>
        <dbReference type="EMBL" id="PIW19021.1"/>
    </source>
</evidence>
<proteinExistence type="predicted"/>